<keyword evidence="3" id="KW-1185">Reference proteome</keyword>
<comment type="caution">
    <text evidence="2">The sequence shown here is derived from an EMBL/GenBank/DDBJ whole genome shotgun (WGS) entry which is preliminary data.</text>
</comment>
<sequence>MWQIHPPLNIQSTHQTPTQVPTVTAPENIIQAETNTENAQFDKDEFINIFSTPVQEQGETSNPPIPFVVYYKTKLSMAQEILKKHGMTSCDSIGTPMATKHLDADLSGTPVDQTKYRSMVGALMYLTASRPDIIHQHVIVLAIKRNRLRNISLRLSGSFGTLKTPLTWVSAGQSKEQDATSMYSQKSEYVSFILRVRTSSMVETQLKDLASDFDKYLWVLLNSFFVGTELSSDLFTKALSEDRFKYLVKRLDMRCLTPDELEVLAIESA</sequence>
<feature type="region of interest" description="Disordered" evidence="1">
    <location>
        <begin position="1"/>
        <end position="20"/>
    </location>
</feature>
<dbReference type="Proteomes" id="UP001151760">
    <property type="component" value="Unassembled WGS sequence"/>
</dbReference>
<evidence type="ECO:0000256" key="1">
    <source>
        <dbReference type="SAM" id="MobiDB-lite"/>
    </source>
</evidence>
<gene>
    <name evidence="2" type="ORF">Tco_0840439</name>
</gene>
<proteinExistence type="predicted"/>
<protein>
    <submittedName>
        <fullName evidence="2">Retrovirus-related pol polyprotein from transposon TNT 1-94</fullName>
    </submittedName>
</protein>
<evidence type="ECO:0000313" key="2">
    <source>
        <dbReference type="EMBL" id="GJT05977.1"/>
    </source>
</evidence>
<reference evidence="2" key="1">
    <citation type="journal article" date="2022" name="Int. J. Mol. Sci.">
        <title>Draft Genome of Tanacetum Coccineum: Genomic Comparison of Closely Related Tanacetum-Family Plants.</title>
        <authorList>
            <person name="Yamashiro T."/>
            <person name="Shiraishi A."/>
            <person name="Nakayama K."/>
            <person name="Satake H."/>
        </authorList>
    </citation>
    <scope>NUCLEOTIDE SEQUENCE</scope>
</reference>
<accession>A0ABQ5AW81</accession>
<dbReference type="EMBL" id="BQNB010012630">
    <property type="protein sequence ID" value="GJT05977.1"/>
    <property type="molecule type" value="Genomic_DNA"/>
</dbReference>
<organism evidence="2 3">
    <name type="scientific">Tanacetum coccineum</name>
    <dbReference type="NCBI Taxonomy" id="301880"/>
    <lineage>
        <taxon>Eukaryota</taxon>
        <taxon>Viridiplantae</taxon>
        <taxon>Streptophyta</taxon>
        <taxon>Embryophyta</taxon>
        <taxon>Tracheophyta</taxon>
        <taxon>Spermatophyta</taxon>
        <taxon>Magnoliopsida</taxon>
        <taxon>eudicotyledons</taxon>
        <taxon>Gunneridae</taxon>
        <taxon>Pentapetalae</taxon>
        <taxon>asterids</taxon>
        <taxon>campanulids</taxon>
        <taxon>Asterales</taxon>
        <taxon>Asteraceae</taxon>
        <taxon>Asteroideae</taxon>
        <taxon>Anthemideae</taxon>
        <taxon>Anthemidinae</taxon>
        <taxon>Tanacetum</taxon>
    </lineage>
</organism>
<name>A0ABQ5AW81_9ASTR</name>
<reference evidence="2" key="2">
    <citation type="submission" date="2022-01" db="EMBL/GenBank/DDBJ databases">
        <authorList>
            <person name="Yamashiro T."/>
            <person name="Shiraishi A."/>
            <person name="Satake H."/>
            <person name="Nakayama K."/>
        </authorList>
    </citation>
    <scope>NUCLEOTIDE SEQUENCE</scope>
</reference>
<evidence type="ECO:0000313" key="3">
    <source>
        <dbReference type="Proteomes" id="UP001151760"/>
    </source>
</evidence>